<dbReference type="InParanoid" id="T1F7M4"/>
<dbReference type="HOGENOM" id="CLU_1171746_0_0_1"/>
<protein>
    <submittedName>
        <fullName evidence="2 3">Uncharacterized protein</fullName>
    </submittedName>
</protein>
<accession>T1F7M4</accession>
<evidence type="ECO:0000313" key="3">
    <source>
        <dbReference type="EnsemblMetazoa" id="HelroP174111"/>
    </source>
</evidence>
<dbReference type="EMBL" id="AMQM01004812">
    <property type="status" value="NOT_ANNOTATED_CDS"/>
    <property type="molecule type" value="Genomic_DNA"/>
</dbReference>
<dbReference type="AlphaFoldDB" id="T1F7M4"/>
<dbReference type="EnsemblMetazoa" id="HelroT174111">
    <property type="protein sequence ID" value="HelroP174111"/>
    <property type="gene ID" value="HelroG174111"/>
</dbReference>
<evidence type="ECO:0000313" key="4">
    <source>
        <dbReference type="Proteomes" id="UP000015101"/>
    </source>
</evidence>
<name>T1F7M4_HELRO</name>
<feature type="region of interest" description="Disordered" evidence="1">
    <location>
        <begin position="159"/>
        <end position="193"/>
    </location>
</feature>
<dbReference type="Proteomes" id="UP000015101">
    <property type="component" value="Unassembled WGS sequence"/>
</dbReference>
<evidence type="ECO:0000256" key="1">
    <source>
        <dbReference type="SAM" id="MobiDB-lite"/>
    </source>
</evidence>
<sequence length="237" mass="25976">MDFNSSTNSSQQTFVCGKRFSSDDQFGTKSSKTILIRNSVENEFASSLSTPVSLSAKNSRSSSSSSSSSPTTNDKNTIKITQVNMNYTTSDIHNNISNNSNNVDNKLKSNLTNSDSIYIIPSNDIPTRKLSKETSKLQYETPTTSTNDCNSATTLATTATSPTTETLTTKTASITSTTNSDQQPMKKTKEDQERRVTSIVTEDIWNSTLDKIFDSALSLHEMDRGTLRGARLSVYPE</sequence>
<gene>
    <name evidence="3" type="primary">20204823</name>
    <name evidence="2" type="ORF">HELRODRAFT_174111</name>
</gene>
<proteinExistence type="predicted"/>
<reference evidence="4" key="1">
    <citation type="submission" date="2012-12" db="EMBL/GenBank/DDBJ databases">
        <authorList>
            <person name="Hellsten U."/>
            <person name="Grimwood J."/>
            <person name="Chapman J.A."/>
            <person name="Shapiro H."/>
            <person name="Aerts A."/>
            <person name="Otillar R.P."/>
            <person name="Terry A.Y."/>
            <person name="Boore J.L."/>
            <person name="Simakov O."/>
            <person name="Marletaz F."/>
            <person name="Cho S.-J."/>
            <person name="Edsinger-Gonzales E."/>
            <person name="Havlak P."/>
            <person name="Kuo D.-H."/>
            <person name="Larsson T."/>
            <person name="Lv J."/>
            <person name="Arendt D."/>
            <person name="Savage R."/>
            <person name="Osoegawa K."/>
            <person name="de Jong P."/>
            <person name="Lindberg D.R."/>
            <person name="Seaver E.C."/>
            <person name="Weisblat D.A."/>
            <person name="Putnam N.H."/>
            <person name="Grigoriev I.V."/>
            <person name="Rokhsar D.S."/>
        </authorList>
    </citation>
    <scope>NUCLEOTIDE SEQUENCE</scope>
</reference>
<dbReference type="CTD" id="20204823"/>
<dbReference type="KEGG" id="hro:HELRODRAFT_174111"/>
<dbReference type="GeneID" id="20204823"/>
<feature type="compositionally biased region" description="Polar residues" evidence="1">
    <location>
        <begin position="70"/>
        <end position="79"/>
    </location>
</feature>
<feature type="region of interest" description="Disordered" evidence="1">
    <location>
        <begin position="47"/>
        <end position="79"/>
    </location>
</feature>
<evidence type="ECO:0000313" key="2">
    <source>
        <dbReference type="EMBL" id="ESO03212.1"/>
    </source>
</evidence>
<reference evidence="2 4" key="2">
    <citation type="journal article" date="2013" name="Nature">
        <title>Insights into bilaterian evolution from three spiralian genomes.</title>
        <authorList>
            <person name="Simakov O."/>
            <person name="Marletaz F."/>
            <person name="Cho S.J."/>
            <person name="Edsinger-Gonzales E."/>
            <person name="Havlak P."/>
            <person name="Hellsten U."/>
            <person name="Kuo D.H."/>
            <person name="Larsson T."/>
            <person name="Lv J."/>
            <person name="Arendt D."/>
            <person name="Savage R."/>
            <person name="Osoegawa K."/>
            <person name="de Jong P."/>
            <person name="Grimwood J."/>
            <person name="Chapman J.A."/>
            <person name="Shapiro H."/>
            <person name="Aerts A."/>
            <person name="Otillar R.P."/>
            <person name="Terry A.Y."/>
            <person name="Boore J.L."/>
            <person name="Grigoriev I.V."/>
            <person name="Lindberg D.R."/>
            <person name="Seaver E.C."/>
            <person name="Weisblat D.A."/>
            <person name="Putnam N.H."/>
            <person name="Rokhsar D.S."/>
        </authorList>
    </citation>
    <scope>NUCLEOTIDE SEQUENCE</scope>
</reference>
<feature type="compositionally biased region" description="Low complexity" evidence="1">
    <location>
        <begin position="159"/>
        <end position="178"/>
    </location>
</feature>
<dbReference type="RefSeq" id="XP_009018905.1">
    <property type="nucleotide sequence ID" value="XM_009020657.1"/>
</dbReference>
<reference evidence="3" key="3">
    <citation type="submission" date="2015-06" db="UniProtKB">
        <authorList>
            <consortium name="EnsemblMetazoa"/>
        </authorList>
    </citation>
    <scope>IDENTIFICATION</scope>
</reference>
<organism evidence="3 4">
    <name type="scientific">Helobdella robusta</name>
    <name type="common">Californian leech</name>
    <dbReference type="NCBI Taxonomy" id="6412"/>
    <lineage>
        <taxon>Eukaryota</taxon>
        <taxon>Metazoa</taxon>
        <taxon>Spiralia</taxon>
        <taxon>Lophotrochozoa</taxon>
        <taxon>Annelida</taxon>
        <taxon>Clitellata</taxon>
        <taxon>Hirudinea</taxon>
        <taxon>Rhynchobdellida</taxon>
        <taxon>Glossiphoniidae</taxon>
        <taxon>Helobdella</taxon>
    </lineage>
</organism>
<dbReference type="EMBL" id="KB096676">
    <property type="protein sequence ID" value="ESO03212.1"/>
    <property type="molecule type" value="Genomic_DNA"/>
</dbReference>
<feature type="compositionally biased region" description="Low complexity" evidence="1">
    <location>
        <begin position="53"/>
        <end position="69"/>
    </location>
</feature>
<keyword evidence="4" id="KW-1185">Reference proteome</keyword>